<evidence type="ECO:0000256" key="12">
    <source>
        <dbReference type="ARBA" id="ARBA00023136"/>
    </source>
</evidence>
<dbReference type="GO" id="GO:0016020">
    <property type="term" value="C:membrane"/>
    <property type="evidence" value="ECO:0007669"/>
    <property type="project" value="UniProtKB-SubCell"/>
</dbReference>
<keyword evidence="6 16" id="KW-0812">Transmembrane</keyword>
<dbReference type="PROSITE" id="PS00078">
    <property type="entry name" value="COX2"/>
    <property type="match status" value="1"/>
</dbReference>
<dbReference type="PANTHER" id="PTHR22888:SF9">
    <property type="entry name" value="CYTOCHROME C OXIDASE SUBUNIT 2"/>
    <property type="match status" value="1"/>
</dbReference>
<accession>A0A1G8A2I5</accession>
<dbReference type="InterPro" id="IPR045187">
    <property type="entry name" value="CcO_II"/>
</dbReference>
<dbReference type="Pfam" id="PF00116">
    <property type="entry name" value="COX2"/>
    <property type="match status" value="1"/>
</dbReference>
<dbReference type="InterPro" id="IPR014222">
    <property type="entry name" value="Cyt_c_oxidase_su2"/>
</dbReference>
<dbReference type="AlphaFoldDB" id="A0A1G8A2I5"/>
<dbReference type="STRING" id="440168.SAMN04487974_12516"/>
<keyword evidence="9" id="KW-0249">Electron transport</keyword>
<sequence>MKSIARIFSTVAALLTLSACAAPLSTLDPAGPSATAISTLWWVMFWSSVVIFILMMAVLTTIWLRPGLARTVRPGKWIIYGGLAVPGALLTVLVGFALYTGERLLAHPIEDAPPRISAHGVMWQWQFSYPELGDVGPTRVLHIPAGQPVDILVTSGDVVHSFWVPRLAGKIDAIPGHENVVRIQADRPGSYQGVCAEFCGNGHTRMLFQVEAHEPELYANAVREAAQ</sequence>
<evidence type="ECO:0000256" key="11">
    <source>
        <dbReference type="ARBA" id="ARBA00023008"/>
    </source>
</evidence>
<feature type="transmembrane region" description="Helical" evidence="16">
    <location>
        <begin position="77"/>
        <end position="99"/>
    </location>
</feature>
<dbReference type="InterPro" id="IPR036257">
    <property type="entry name" value="Cyt_c_oxidase_su2_TM_sf"/>
</dbReference>
<feature type="transmembrane region" description="Helical" evidence="16">
    <location>
        <begin position="45"/>
        <end position="65"/>
    </location>
</feature>
<dbReference type="GO" id="GO:0005507">
    <property type="term" value="F:copper ion binding"/>
    <property type="evidence" value="ECO:0007669"/>
    <property type="project" value="InterPro"/>
</dbReference>
<dbReference type="EC" id="7.1.1.9" evidence="3"/>
<dbReference type="NCBIfam" id="TIGR02866">
    <property type="entry name" value="CoxB"/>
    <property type="match status" value="1"/>
</dbReference>
<evidence type="ECO:0000313" key="20">
    <source>
        <dbReference type="Proteomes" id="UP000199495"/>
    </source>
</evidence>
<dbReference type="GO" id="GO:0042773">
    <property type="term" value="P:ATP synthesis coupled electron transport"/>
    <property type="evidence" value="ECO:0007669"/>
    <property type="project" value="TreeGrafter"/>
</dbReference>
<keyword evidence="8" id="KW-1278">Translocase</keyword>
<dbReference type="EMBL" id="FNCS01000025">
    <property type="protein sequence ID" value="SDH15057.1"/>
    <property type="molecule type" value="Genomic_DNA"/>
</dbReference>
<evidence type="ECO:0000256" key="5">
    <source>
        <dbReference type="ARBA" id="ARBA00022660"/>
    </source>
</evidence>
<organism evidence="19 20">
    <name type="scientific">Pelagibacterium luteolum</name>
    <dbReference type="NCBI Taxonomy" id="440168"/>
    <lineage>
        <taxon>Bacteria</taxon>
        <taxon>Pseudomonadati</taxon>
        <taxon>Pseudomonadota</taxon>
        <taxon>Alphaproteobacteria</taxon>
        <taxon>Hyphomicrobiales</taxon>
        <taxon>Devosiaceae</taxon>
        <taxon>Pelagibacterium</taxon>
    </lineage>
</organism>
<evidence type="ECO:0000256" key="1">
    <source>
        <dbReference type="ARBA" id="ARBA00004141"/>
    </source>
</evidence>
<dbReference type="PANTHER" id="PTHR22888">
    <property type="entry name" value="CYTOCHROME C OXIDASE, SUBUNIT II"/>
    <property type="match status" value="1"/>
</dbReference>
<reference evidence="19 20" key="1">
    <citation type="submission" date="2016-10" db="EMBL/GenBank/DDBJ databases">
        <authorList>
            <person name="de Groot N.N."/>
        </authorList>
    </citation>
    <scope>NUCLEOTIDE SEQUENCE [LARGE SCALE GENOMIC DNA]</scope>
    <source>
        <strain evidence="19 20">CGMCC 1.10267</strain>
    </source>
</reference>
<dbReference type="GO" id="GO:0004129">
    <property type="term" value="F:cytochrome-c oxidase activity"/>
    <property type="evidence" value="ECO:0007669"/>
    <property type="project" value="UniProtKB-EC"/>
</dbReference>
<evidence type="ECO:0000256" key="2">
    <source>
        <dbReference type="ARBA" id="ARBA00007866"/>
    </source>
</evidence>
<feature type="domain" description="Cytochrome oxidase subunit II copper A binding" evidence="18">
    <location>
        <begin position="111"/>
        <end position="224"/>
    </location>
</feature>
<dbReference type="InterPro" id="IPR008972">
    <property type="entry name" value="Cupredoxin"/>
</dbReference>
<keyword evidence="11" id="KW-0186">Copper</keyword>
<comment type="function">
    <text evidence="13">Subunits I and II form the functional core of the enzyme complex. Electrons originating in cytochrome c are transferred via heme a and Cu(A) to the binuclear center formed by heme a3 and Cu(B).</text>
</comment>
<evidence type="ECO:0000256" key="14">
    <source>
        <dbReference type="ARBA" id="ARBA00031399"/>
    </source>
</evidence>
<evidence type="ECO:0000256" key="8">
    <source>
        <dbReference type="ARBA" id="ARBA00022967"/>
    </source>
</evidence>
<gene>
    <name evidence="19" type="ORF">SAMN04487974_12516</name>
</gene>
<evidence type="ECO:0000313" key="19">
    <source>
        <dbReference type="EMBL" id="SDH15057.1"/>
    </source>
</evidence>
<dbReference type="Gene3D" id="2.60.40.420">
    <property type="entry name" value="Cupredoxins - blue copper proteins"/>
    <property type="match status" value="1"/>
</dbReference>
<comment type="catalytic activity">
    <reaction evidence="15">
        <text>4 Fe(II)-[cytochrome c] + O2 + 8 H(+)(in) = 4 Fe(III)-[cytochrome c] + 2 H2O + 4 H(+)(out)</text>
        <dbReference type="Rhea" id="RHEA:11436"/>
        <dbReference type="Rhea" id="RHEA-COMP:10350"/>
        <dbReference type="Rhea" id="RHEA-COMP:14399"/>
        <dbReference type="ChEBI" id="CHEBI:15377"/>
        <dbReference type="ChEBI" id="CHEBI:15378"/>
        <dbReference type="ChEBI" id="CHEBI:15379"/>
        <dbReference type="ChEBI" id="CHEBI:29033"/>
        <dbReference type="ChEBI" id="CHEBI:29034"/>
        <dbReference type="EC" id="7.1.1.9"/>
    </reaction>
</comment>
<evidence type="ECO:0000256" key="9">
    <source>
        <dbReference type="ARBA" id="ARBA00022982"/>
    </source>
</evidence>
<protein>
    <recommendedName>
        <fullName evidence="3">cytochrome-c oxidase</fullName>
        <ecNumber evidence="3">7.1.1.9</ecNumber>
    </recommendedName>
    <alternativeName>
        <fullName evidence="14">Cytochrome aa3 subunit 2</fullName>
    </alternativeName>
</protein>
<feature type="signal peptide" evidence="17">
    <location>
        <begin position="1"/>
        <end position="21"/>
    </location>
</feature>
<keyword evidence="20" id="KW-1185">Reference proteome</keyword>
<dbReference type="PROSITE" id="PS51257">
    <property type="entry name" value="PROKAR_LIPOPROTEIN"/>
    <property type="match status" value="1"/>
</dbReference>
<keyword evidence="12 16" id="KW-0472">Membrane</keyword>
<feature type="chain" id="PRO_5011597535" description="cytochrome-c oxidase" evidence="17">
    <location>
        <begin position="22"/>
        <end position="227"/>
    </location>
</feature>
<comment type="subcellular location">
    <subcellularLocation>
        <location evidence="1">Membrane</location>
        <topology evidence="1">Multi-pass membrane protein</topology>
    </subcellularLocation>
</comment>
<keyword evidence="4" id="KW-0813">Transport</keyword>
<evidence type="ECO:0000256" key="6">
    <source>
        <dbReference type="ARBA" id="ARBA00022692"/>
    </source>
</evidence>
<evidence type="ECO:0000256" key="17">
    <source>
        <dbReference type="SAM" id="SignalP"/>
    </source>
</evidence>
<evidence type="ECO:0000256" key="10">
    <source>
        <dbReference type="ARBA" id="ARBA00022989"/>
    </source>
</evidence>
<dbReference type="SUPFAM" id="SSF49503">
    <property type="entry name" value="Cupredoxins"/>
    <property type="match status" value="1"/>
</dbReference>
<dbReference type="Proteomes" id="UP000199495">
    <property type="component" value="Unassembled WGS sequence"/>
</dbReference>
<keyword evidence="17" id="KW-0732">Signal</keyword>
<proteinExistence type="inferred from homology"/>
<evidence type="ECO:0000256" key="15">
    <source>
        <dbReference type="ARBA" id="ARBA00047816"/>
    </source>
</evidence>
<dbReference type="Gene3D" id="1.10.287.90">
    <property type="match status" value="1"/>
</dbReference>
<keyword evidence="5" id="KW-0679">Respiratory chain</keyword>
<keyword evidence="10 16" id="KW-1133">Transmembrane helix</keyword>
<evidence type="ECO:0000256" key="16">
    <source>
        <dbReference type="SAM" id="Phobius"/>
    </source>
</evidence>
<keyword evidence="7" id="KW-0479">Metal-binding</keyword>
<evidence type="ECO:0000256" key="3">
    <source>
        <dbReference type="ARBA" id="ARBA00012949"/>
    </source>
</evidence>
<dbReference type="GO" id="GO:0016491">
    <property type="term" value="F:oxidoreductase activity"/>
    <property type="evidence" value="ECO:0007669"/>
    <property type="project" value="InterPro"/>
</dbReference>
<dbReference type="InterPro" id="IPR002429">
    <property type="entry name" value="CcO_II-like_C"/>
</dbReference>
<evidence type="ECO:0000259" key="18">
    <source>
        <dbReference type="PROSITE" id="PS50857"/>
    </source>
</evidence>
<dbReference type="InterPro" id="IPR001505">
    <property type="entry name" value="Copper_CuA"/>
</dbReference>
<evidence type="ECO:0000256" key="4">
    <source>
        <dbReference type="ARBA" id="ARBA00022448"/>
    </source>
</evidence>
<evidence type="ECO:0000256" key="7">
    <source>
        <dbReference type="ARBA" id="ARBA00022723"/>
    </source>
</evidence>
<dbReference type="PROSITE" id="PS50857">
    <property type="entry name" value="COX2_CUA"/>
    <property type="match status" value="1"/>
</dbReference>
<name>A0A1G8A2I5_9HYPH</name>
<dbReference type="RefSeq" id="WP_210183959.1">
    <property type="nucleotide sequence ID" value="NZ_FNCS01000025.1"/>
</dbReference>
<evidence type="ECO:0000256" key="13">
    <source>
        <dbReference type="ARBA" id="ARBA00024688"/>
    </source>
</evidence>
<comment type="similarity">
    <text evidence="2">Belongs to the cytochrome c oxidase subunit 2 family.</text>
</comment>